<organism evidence="1">
    <name type="scientific">Myoviridae sp. ctdyF5</name>
    <dbReference type="NCBI Taxonomy" id="2825144"/>
    <lineage>
        <taxon>Viruses</taxon>
        <taxon>Duplodnaviria</taxon>
        <taxon>Heunggongvirae</taxon>
        <taxon>Uroviricota</taxon>
        <taxon>Caudoviricetes</taxon>
    </lineage>
</organism>
<dbReference type="EMBL" id="BK016029">
    <property type="protein sequence ID" value="DAF90474.1"/>
    <property type="molecule type" value="Genomic_DNA"/>
</dbReference>
<accession>A0A8S5U7S3</accession>
<protein>
    <submittedName>
        <fullName evidence="1">Uncharacterized protein</fullName>
    </submittedName>
</protein>
<name>A0A8S5U7S3_9CAUD</name>
<evidence type="ECO:0000313" key="1">
    <source>
        <dbReference type="EMBL" id="DAF90474.1"/>
    </source>
</evidence>
<reference evidence="1" key="1">
    <citation type="journal article" date="2021" name="Proc. Natl. Acad. Sci. U.S.A.">
        <title>A Catalog of Tens of Thousands of Viruses from Human Metagenomes Reveals Hidden Associations with Chronic Diseases.</title>
        <authorList>
            <person name="Tisza M.J."/>
            <person name="Buck C.B."/>
        </authorList>
    </citation>
    <scope>NUCLEOTIDE SEQUENCE</scope>
    <source>
        <strain evidence="1">CtdyF5</strain>
    </source>
</reference>
<sequence>MGVLITVLIKSLVYFCVNQWIIKNVNHGFMFAFWFIGG</sequence>
<proteinExistence type="predicted"/>